<feature type="signal peptide" evidence="2">
    <location>
        <begin position="1"/>
        <end position="29"/>
    </location>
</feature>
<keyword evidence="1" id="KW-1133">Transmembrane helix</keyword>
<dbReference type="KEGG" id="acog:HWD57_12955"/>
<name>A0A080M5V7_9PROT</name>
<evidence type="ECO:0000256" key="1">
    <source>
        <dbReference type="SAM" id="Phobius"/>
    </source>
</evidence>
<organism evidence="4 6">
    <name type="scientific">Candidatus Accumulibacter cognatus</name>
    <dbReference type="NCBI Taxonomy" id="2954383"/>
    <lineage>
        <taxon>Bacteria</taxon>
        <taxon>Pseudomonadati</taxon>
        <taxon>Pseudomonadota</taxon>
        <taxon>Betaproteobacteria</taxon>
        <taxon>Candidatus Accumulibacter</taxon>
    </lineage>
</organism>
<dbReference type="RefSeq" id="WP_034949800.1">
    <property type="nucleotide sequence ID" value="NZ_JDST02000056.1"/>
</dbReference>
<accession>A0A7D5NCV2</accession>
<reference evidence="4 6" key="1">
    <citation type="submission" date="2014-02" db="EMBL/GenBank/DDBJ databases">
        <title>Expanding our view of genomic diversity in Candidatus Accumulibacter clades.</title>
        <authorList>
            <person name="Skennerton C.T."/>
            <person name="Barr J.J."/>
            <person name="Slater F.R."/>
            <person name="Bond P.L."/>
            <person name="Tyson G.W."/>
        </authorList>
    </citation>
    <scope>NUCLEOTIDE SEQUENCE [LARGE SCALE GENOMIC DNA]</scope>
    <source>
        <strain evidence="6">SK-02</strain>
    </source>
</reference>
<accession>A0A080M5V7</accession>
<dbReference type="NCBIfam" id="TIGR02595">
    <property type="entry name" value="PEP_CTERM"/>
    <property type="match status" value="1"/>
</dbReference>
<evidence type="ECO:0000256" key="2">
    <source>
        <dbReference type="SAM" id="SignalP"/>
    </source>
</evidence>
<feature type="chain" id="PRO_5001751030" evidence="2">
    <location>
        <begin position="30"/>
        <end position="238"/>
    </location>
</feature>
<dbReference type="InterPro" id="IPR013424">
    <property type="entry name" value="Ice-binding_C"/>
</dbReference>
<keyword evidence="1" id="KW-0472">Membrane</keyword>
<gene>
    <name evidence="4" type="ORF">AW06_002539</name>
    <name evidence="5" type="ORF">HWD57_12955</name>
</gene>
<dbReference type="Proteomes" id="UP000021315">
    <property type="component" value="Unassembled WGS sequence"/>
</dbReference>
<reference evidence="5" key="3">
    <citation type="submission" date="2020-06" db="EMBL/GenBank/DDBJ databases">
        <authorList>
            <person name="Arumugam K."/>
            <person name="Besarab I."/>
            <person name="Haryono M."/>
            <person name="Bagci C."/>
            <person name="Beier S."/>
            <person name="Buchfink B."/>
            <person name="Gorska A."/>
            <person name="Qiu G."/>
            <person name="Huson D.H."/>
            <person name="Williams R.B."/>
        </authorList>
    </citation>
    <scope>NUCLEOTIDE SEQUENCE</scope>
    <source>
        <strain evidence="5">SSA1</strain>
    </source>
</reference>
<dbReference type="EMBL" id="JDST02000056">
    <property type="protein sequence ID" value="KFB76396.1"/>
    <property type="molecule type" value="Genomic_DNA"/>
</dbReference>
<dbReference type="Proteomes" id="UP000509684">
    <property type="component" value="Chromosome"/>
</dbReference>
<protein>
    <submittedName>
        <fullName evidence="4">PEP-CTERM motif protein</fullName>
    </submittedName>
    <submittedName>
        <fullName evidence="5">PEP-CTERM sorting domain-containing protein</fullName>
    </submittedName>
</protein>
<dbReference type="Pfam" id="PF07589">
    <property type="entry name" value="PEP-CTERM"/>
    <property type="match status" value="1"/>
</dbReference>
<dbReference type="STRING" id="1453999.AW06_002539"/>
<proteinExistence type="predicted"/>
<keyword evidence="1" id="KW-0812">Transmembrane</keyword>
<reference evidence="5 7" key="2">
    <citation type="journal article" date="2019" name="Microbiome">
        <title>Annotated bacterial chromosomes from frame-shift-corrected long-read metagenomic data.</title>
        <authorList>
            <person name="Arumugam K."/>
            <person name="Bagci C."/>
            <person name="Bessarab I."/>
            <person name="Beier S."/>
            <person name="Buchfink B."/>
            <person name="Gorska A."/>
            <person name="Qiu G."/>
            <person name="Huson D.H."/>
            <person name="Williams R.B.H."/>
        </authorList>
    </citation>
    <scope>NUCLEOTIDE SEQUENCE [LARGE SCALE GENOMIC DNA]</scope>
    <source>
        <strain evidence="5">SSA1</strain>
    </source>
</reference>
<evidence type="ECO:0000313" key="5">
    <source>
        <dbReference type="EMBL" id="QLH50591.1"/>
    </source>
</evidence>
<feature type="transmembrane region" description="Helical" evidence="1">
    <location>
        <begin position="217"/>
        <end position="234"/>
    </location>
</feature>
<evidence type="ECO:0000313" key="7">
    <source>
        <dbReference type="Proteomes" id="UP000509684"/>
    </source>
</evidence>
<sequence>MMNLKSIIGPALSIAGLTAGLLVAAPATAGIKGQMILDLTEGCFSYGAAGAPGCSNPDTAFKEYATGKYKFVDTLLAPLGGLPAGLGPLSLKPYSYQAFARLEAGADPALLPDTMIFDVTGSWPNYTALSSDPVMRLGLSILAAVMGSNPGSYLFDPNPSVPGDEFSIHWKLNTADETFAAWSEQDLNWLAPLLGQSRLPADVSFRMHLQLNAIPEPASLALLGIGLIGLLFGGRRLT</sequence>
<feature type="domain" description="Ice-binding protein C-terminal" evidence="3">
    <location>
        <begin position="213"/>
        <end position="236"/>
    </location>
</feature>
<evidence type="ECO:0000313" key="6">
    <source>
        <dbReference type="Proteomes" id="UP000021315"/>
    </source>
</evidence>
<evidence type="ECO:0000259" key="3">
    <source>
        <dbReference type="Pfam" id="PF07589"/>
    </source>
</evidence>
<evidence type="ECO:0000313" key="4">
    <source>
        <dbReference type="EMBL" id="KFB76396.1"/>
    </source>
</evidence>
<keyword evidence="6" id="KW-1185">Reference proteome</keyword>
<dbReference type="EMBL" id="CP058708">
    <property type="protein sequence ID" value="QLH50591.1"/>
    <property type="molecule type" value="Genomic_DNA"/>
</dbReference>
<keyword evidence="2" id="KW-0732">Signal</keyword>
<dbReference type="AlphaFoldDB" id="A0A080M5V7"/>